<keyword evidence="1" id="KW-1133">Transmembrane helix</keyword>
<feature type="transmembrane region" description="Helical" evidence="1">
    <location>
        <begin position="15"/>
        <end position="38"/>
    </location>
</feature>
<evidence type="ECO:0000313" key="4">
    <source>
        <dbReference type="Proteomes" id="UP000002307"/>
    </source>
</evidence>
<dbReference type="Proteomes" id="UP000002307">
    <property type="component" value="Chromosome"/>
</dbReference>
<dbReference type="Pfam" id="PF00892">
    <property type="entry name" value="EamA"/>
    <property type="match status" value="1"/>
</dbReference>
<protein>
    <recommendedName>
        <fullName evidence="2">EamA domain-containing protein</fullName>
    </recommendedName>
</protein>
<feature type="transmembrane region" description="Helical" evidence="1">
    <location>
        <begin position="45"/>
        <end position="67"/>
    </location>
</feature>
<dbReference type="InterPro" id="IPR037185">
    <property type="entry name" value="EmrE-like"/>
</dbReference>
<dbReference type="RefSeq" id="WP_012719088.1">
    <property type="nucleotide sequence ID" value="NC_012632.1"/>
</dbReference>
<name>C3N1J4_SACI3</name>
<dbReference type="KEGG" id="sim:M1627_2362"/>
<dbReference type="HOGENOM" id="CLU_2366349_0_0_2"/>
<dbReference type="InterPro" id="IPR000620">
    <property type="entry name" value="EamA_dom"/>
</dbReference>
<keyword evidence="1" id="KW-0472">Membrane</keyword>
<keyword evidence="1" id="KW-0812">Transmembrane</keyword>
<dbReference type="GO" id="GO:0016020">
    <property type="term" value="C:membrane"/>
    <property type="evidence" value="ECO:0007669"/>
    <property type="project" value="InterPro"/>
</dbReference>
<evidence type="ECO:0000256" key="1">
    <source>
        <dbReference type="SAM" id="Phobius"/>
    </source>
</evidence>
<dbReference type="EMBL" id="CP001401">
    <property type="protein sequence ID" value="ACP56221.1"/>
    <property type="molecule type" value="Genomic_DNA"/>
</dbReference>
<evidence type="ECO:0000259" key="2">
    <source>
        <dbReference type="Pfam" id="PF00892"/>
    </source>
</evidence>
<gene>
    <name evidence="3" type="ordered locus">M1627_2362</name>
</gene>
<feature type="transmembrane region" description="Helical" evidence="1">
    <location>
        <begin position="73"/>
        <end position="90"/>
    </location>
</feature>
<proteinExistence type="predicted"/>
<reference evidence="3 4" key="1">
    <citation type="journal article" date="2009" name="Proc. Natl. Acad. Sci. U.S.A.">
        <title>Biogeography of the Sulfolobus islandicus pan-genome.</title>
        <authorList>
            <person name="Reno M.L."/>
            <person name="Held N.L."/>
            <person name="Fields C.J."/>
            <person name="Burke P.V."/>
            <person name="Whitaker R.J."/>
        </authorList>
    </citation>
    <scope>NUCLEOTIDE SEQUENCE [LARGE SCALE GENOMIC DNA]</scope>
    <source>
        <strain evidence="3 4">M.16.27</strain>
    </source>
</reference>
<dbReference type="GeneID" id="84059608"/>
<organism evidence="3 4">
    <name type="scientific">Saccharolobus islandicus (strain M.16.27)</name>
    <name type="common">Sulfolobus islandicus</name>
    <dbReference type="NCBI Taxonomy" id="427318"/>
    <lineage>
        <taxon>Archaea</taxon>
        <taxon>Thermoproteota</taxon>
        <taxon>Thermoprotei</taxon>
        <taxon>Sulfolobales</taxon>
        <taxon>Sulfolobaceae</taxon>
        <taxon>Saccharolobus</taxon>
    </lineage>
</organism>
<sequence>MLPILPLYGIHDLNLISIFAILGLVFILTLIGQGYVIYTADKLPISLVTSVELIEPVIVTLLAILIFNQIPNLQKIIGGSITLISIYFILENENF</sequence>
<accession>C3N1J4</accession>
<evidence type="ECO:0000313" key="3">
    <source>
        <dbReference type="EMBL" id="ACP56221.1"/>
    </source>
</evidence>
<dbReference type="AlphaFoldDB" id="C3N1J4"/>
<dbReference type="SUPFAM" id="SSF103481">
    <property type="entry name" value="Multidrug resistance efflux transporter EmrE"/>
    <property type="match status" value="1"/>
</dbReference>
<feature type="domain" description="EamA" evidence="2">
    <location>
        <begin position="1"/>
        <end position="90"/>
    </location>
</feature>